<dbReference type="AlphaFoldDB" id="F9XKH5"/>
<proteinExistence type="predicted"/>
<dbReference type="GeneID" id="13402356"/>
<dbReference type="RefSeq" id="XP_003849548.1">
    <property type="nucleotide sequence ID" value="XM_003849500.1"/>
</dbReference>
<dbReference type="InParanoid" id="F9XKH5"/>
<accession>F9XKH5</accession>
<reference evidence="2 3" key="1">
    <citation type="journal article" date="2011" name="PLoS Genet.">
        <title>Finished genome of the fungal wheat pathogen Mycosphaerella graminicola reveals dispensome structure, chromosome plasticity, and stealth pathogenesis.</title>
        <authorList>
            <person name="Goodwin S.B."/>
            <person name="Ben M'barek S."/>
            <person name="Dhillon B."/>
            <person name="Wittenberg A.H.J."/>
            <person name="Crane C.F."/>
            <person name="Hane J.K."/>
            <person name="Foster A.J."/>
            <person name="Van der Lee T.A.J."/>
            <person name="Grimwood J."/>
            <person name="Aerts A."/>
            <person name="Antoniw J."/>
            <person name="Bailey A."/>
            <person name="Bluhm B."/>
            <person name="Bowler J."/>
            <person name="Bristow J."/>
            <person name="van der Burgt A."/>
            <person name="Canto-Canche B."/>
            <person name="Churchill A.C.L."/>
            <person name="Conde-Ferraez L."/>
            <person name="Cools H.J."/>
            <person name="Coutinho P.M."/>
            <person name="Csukai M."/>
            <person name="Dehal P."/>
            <person name="De Wit P."/>
            <person name="Donzelli B."/>
            <person name="van de Geest H.C."/>
            <person name="van Ham R.C.H.J."/>
            <person name="Hammond-Kosack K.E."/>
            <person name="Henrissat B."/>
            <person name="Kilian A."/>
            <person name="Kobayashi A.K."/>
            <person name="Koopmann E."/>
            <person name="Kourmpetis Y."/>
            <person name="Kuzniar A."/>
            <person name="Lindquist E."/>
            <person name="Lombard V."/>
            <person name="Maliepaard C."/>
            <person name="Martins N."/>
            <person name="Mehrabi R."/>
            <person name="Nap J.P.H."/>
            <person name="Ponomarenko A."/>
            <person name="Rudd J.J."/>
            <person name="Salamov A."/>
            <person name="Schmutz J."/>
            <person name="Schouten H.J."/>
            <person name="Shapiro H."/>
            <person name="Stergiopoulos I."/>
            <person name="Torriani S.F.F."/>
            <person name="Tu H."/>
            <person name="de Vries R.P."/>
            <person name="Waalwijk C."/>
            <person name="Ware S.B."/>
            <person name="Wiebenga A."/>
            <person name="Zwiers L.-H."/>
            <person name="Oliver R.P."/>
            <person name="Grigoriev I.V."/>
            <person name="Kema G.H.J."/>
        </authorList>
    </citation>
    <scope>NUCLEOTIDE SEQUENCE [LARGE SCALE GENOMIC DNA]</scope>
    <source>
        <strain evidence="3">CBS 115943 / IPO323</strain>
    </source>
</reference>
<keyword evidence="3" id="KW-1185">Reference proteome</keyword>
<dbReference type="HOGENOM" id="CLU_2063342_0_0_1"/>
<gene>
    <name evidence="2" type="ORF">MYCGRDRAFT_105813</name>
</gene>
<protein>
    <submittedName>
        <fullName evidence="2">Uncharacterized protein</fullName>
    </submittedName>
</protein>
<name>F9XKH5_ZYMTI</name>
<dbReference type="KEGG" id="ztr:MYCGRDRAFT_105813"/>
<feature type="compositionally biased region" description="Polar residues" evidence="1">
    <location>
        <begin position="1"/>
        <end position="10"/>
    </location>
</feature>
<feature type="region of interest" description="Disordered" evidence="1">
    <location>
        <begin position="1"/>
        <end position="95"/>
    </location>
</feature>
<dbReference type="EMBL" id="CM001204">
    <property type="protein sequence ID" value="EGP84524.1"/>
    <property type="molecule type" value="Genomic_DNA"/>
</dbReference>
<dbReference type="Proteomes" id="UP000008062">
    <property type="component" value="Chromosome 9"/>
</dbReference>
<evidence type="ECO:0000256" key="1">
    <source>
        <dbReference type="SAM" id="MobiDB-lite"/>
    </source>
</evidence>
<organism evidence="2 3">
    <name type="scientific">Zymoseptoria tritici (strain CBS 115943 / IPO323)</name>
    <name type="common">Speckled leaf blotch fungus</name>
    <name type="synonym">Septoria tritici</name>
    <dbReference type="NCBI Taxonomy" id="336722"/>
    <lineage>
        <taxon>Eukaryota</taxon>
        <taxon>Fungi</taxon>
        <taxon>Dikarya</taxon>
        <taxon>Ascomycota</taxon>
        <taxon>Pezizomycotina</taxon>
        <taxon>Dothideomycetes</taxon>
        <taxon>Dothideomycetidae</taxon>
        <taxon>Mycosphaerellales</taxon>
        <taxon>Mycosphaerellaceae</taxon>
        <taxon>Zymoseptoria</taxon>
    </lineage>
</organism>
<sequence>MTDKTGQATSLIGHPSHPTREYVYGDGFEEHEVRPGSSNKRRHSTTVEEDDSVKKRRVGQGEPRGILTMQQRGEKDEGHRSHSSASKRRDESAATHALTRMNRLLPLSRPDRTAILCLK</sequence>
<evidence type="ECO:0000313" key="3">
    <source>
        <dbReference type="Proteomes" id="UP000008062"/>
    </source>
</evidence>
<evidence type="ECO:0000313" key="2">
    <source>
        <dbReference type="EMBL" id="EGP84524.1"/>
    </source>
</evidence>